<sequence>MFMEGPISLSEVARGQVLVTSDEPAGLPLVAFETLQSLPVVTLAGNREVFKRICAGELGVEAVQTAFERLVRDCEPIREELAKAKTARELEKMTGITPRRLRKAELVDHVYESMLNSYGFLTAGDGCLTTRGWTLAARVNGLREKLRGLSAEMLVDYRRRVEADTARRHAAIEQLIKATTNPETLDEFQIFIKHKGVQALTSEMRMRRDALVAAELADMAAVEAAKEHAQPVVIAGVRSGTSMRYLETEHTRDHYPLFVVQLEDRVSTEVYKTLSAGARRFGGWYSSYCRDGAIPGFQFKSKDSAEQFMSFGSGAAVEAMPRRTGRKVRGRVAETAGKSATAVAKLRAMAERLAAAAEGSLSRNRLANTARRARMASSAQEQARKDLALAKTMGNLADAIERGDVVHLHGLREKAQIEMLMDIIRSARIEEVNAADLPQREREALREAPATLKTIDCVTYPIFKGHADDLRRVRRELESVRGAAKICRQLGELADRSGAINNALPIKAAFIDACIEKLGDRAGSVMPWRWATVAEMRKRLSRMGIDTPEQLRMACREFLQYREAKQVADRSIELERALVGTKVGFDFFPTPKDLAERMVGLAAVSPGDRVLEPSAGNGNIAVTIRRAGAEPDVAEISSQLREILQAKGFNVVGWDFTEVTDANGYDAIVMNPPFSNNADIEHVRHAYSLLRDGGRLVSIVGEGAFFRSGKTEVAFRAWLDEIGADVEKLPEGTFSDRQLMATTGADARLVVIRKS</sequence>
<evidence type="ECO:0008006" key="3">
    <source>
        <dbReference type="Google" id="ProtNLM"/>
    </source>
</evidence>
<dbReference type="Gene3D" id="3.40.50.150">
    <property type="entry name" value="Vaccinia Virus protein VP39"/>
    <property type="match status" value="1"/>
</dbReference>
<gene>
    <name evidence="1" type="ORF">CRM94_17250</name>
</gene>
<dbReference type="PRINTS" id="PR00507">
    <property type="entry name" value="N12N6MTFRASE"/>
</dbReference>
<dbReference type="PROSITE" id="PS00092">
    <property type="entry name" value="N6_MTASE"/>
    <property type="match status" value="1"/>
</dbReference>
<dbReference type="InterPro" id="IPR029063">
    <property type="entry name" value="SAM-dependent_MTases_sf"/>
</dbReference>
<dbReference type="InterPro" id="IPR002052">
    <property type="entry name" value="DNA_methylase_N6_adenine_CS"/>
</dbReference>
<dbReference type="GO" id="GO:0032259">
    <property type="term" value="P:methylation"/>
    <property type="evidence" value="ECO:0007669"/>
    <property type="project" value="InterPro"/>
</dbReference>
<dbReference type="GO" id="GO:0008168">
    <property type="term" value="F:methyltransferase activity"/>
    <property type="evidence" value="ECO:0007669"/>
    <property type="project" value="InterPro"/>
</dbReference>
<reference evidence="2" key="1">
    <citation type="submission" date="2017-09" db="EMBL/GenBank/DDBJ databases">
        <title>FDA dAtabase for Regulatory Grade micrObial Sequences (FDA-ARGOS): Supporting development and validation of Infectious Disease Dx tests.</title>
        <authorList>
            <person name="Minogue T."/>
            <person name="Wolcott M."/>
            <person name="Wasieloski L."/>
            <person name="Aguilar W."/>
            <person name="Moore D."/>
            <person name="Tallon L."/>
            <person name="Sadzewicz L."/>
            <person name="Ott S."/>
            <person name="Zhao X."/>
            <person name="Nagaraj S."/>
            <person name="Vavikolanu K."/>
            <person name="Aluvathingal J."/>
            <person name="Nadendla S."/>
            <person name="Sichtig H."/>
        </authorList>
    </citation>
    <scope>NUCLEOTIDE SEQUENCE [LARGE SCALE GENOMIC DNA]</scope>
    <source>
        <strain evidence="2">FDAARGOS_390</strain>
    </source>
</reference>
<dbReference type="EMBL" id="PDDY01000003">
    <property type="protein sequence ID" value="PEH40460.1"/>
    <property type="molecule type" value="Genomic_DNA"/>
</dbReference>
<name>A0A2A7SB47_BURGA</name>
<dbReference type="Proteomes" id="UP000220629">
    <property type="component" value="Unassembled WGS sequence"/>
</dbReference>
<dbReference type="GO" id="GO:0003676">
    <property type="term" value="F:nucleic acid binding"/>
    <property type="evidence" value="ECO:0007669"/>
    <property type="project" value="InterPro"/>
</dbReference>
<dbReference type="AlphaFoldDB" id="A0A2A7SB47"/>
<evidence type="ECO:0000313" key="1">
    <source>
        <dbReference type="EMBL" id="PEH40460.1"/>
    </source>
</evidence>
<organism evidence="1 2">
    <name type="scientific">Burkholderia gladioli</name>
    <name type="common">Pseudomonas marginata</name>
    <name type="synonym">Phytomonas marginata</name>
    <dbReference type="NCBI Taxonomy" id="28095"/>
    <lineage>
        <taxon>Bacteria</taxon>
        <taxon>Pseudomonadati</taxon>
        <taxon>Pseudomonadota</taxon>
        <taxon>Betaproteobacteria</taxon>
        <taxon>Burkholderiales</taxon>
        <taxon>Burkholderiaceae</taxon>
        <taxon>Burkholderia</taxon>
    </lineage>
</organism>
<comment type="caution">
    <text evidence="1">The sequence shown here is derived from an EMBL/GenBank/DDBJ whole genome shotgun (WGS) entry which is preliminary data.</text>
</comment>
<proteinExistence type="predicted"/>
<dbReference type="SUPFAM" id="SSF53335">
    <property type="entry name" value="S-adenosyl-L-methionine-dependent methyltransferases"/>
    <property type="match status" value="1"/>
</dbReference>
<accession>A0A2A7SB47</accession>
<protein>
    <recommendedName>
        <fullName evidence="3">Methyltransferase small domain-containing protein</fullName>
    </recommendedName>
</protein>
<dbReference type="CDD" id="cd02440">
    <property type="entry name" value="AdoMet_MTases"/>
    <property type="match status" value="1"/>
</dbReference>
<evidence type="ECO:0000313" key="2">
    <source>
        <dbReference type="Proteomes" id="UP000220629"/>
    </source>
</evidence>